<gene>
    <name evidence="2" type="ORF">GA0070624_5207</name>
</gene>
<keyword evidence="1" id="KW-0175">Coiled coil</keyword>
<evidence type="ECO:0000313" key="2">
    <source>
        <dbReference type="EMBL" id="SCL35245.1"/>
    </source>
</evidence>
<reference evidence="3" key="1">
    <citation type="submission" date="2016-06" db="EMBL/GenBank/DDBJ databases">
        <authorList>
            <person name="Varghese N."/>
            <person name="Submissions Spin"/>
        </authorList>
    </citation>
    <scope>NUCLEOTIDE SEQUENCE [LARGE SCALE GENOMIC DNA]</scope>
    <source>
        <strain evidence="3">DSM 45431</strain>
    </source>
</reference>
<dbReference type="Proteomes" id="UP000199413">
    <property type="component" value="Unassembled WGS sequence"/>
</dbReference>
<proteinExistence type="predicted"/>
<sequence>MGKKISPQKKADRALCPVQVANIMQLKVHEVAAAMRAADVIEQLTPQHAREWMKVPAGAPQWFIGLLAESAARQAQRIAREEREELERRHKLVIAEEKVTRRLLVS</sequence>
<name>A0A1C6T1M1_9ACTN</name>
<dbReference type="AlphaFoldDB" id="A0A1C6T1M1"/>
<dbReference type="EMBL" id="FMHV01000002">
    <property type="protein sequence ID" value="SCL35245.1"/>
    <property type="molecule type" value="Genomic_DNA"/>
</dbReference>
<accession>A0A1C6T1M1</accession>
<evidence type="ECO:0000256" key="1">
    <source>
        <dbReference type="SAM" id="Coils"/>
    </source>
</evidence>
<evidence type="ECO:0000313" key="3">
    <source>
        <dbReference type="Proteomes" id="UP000199413"/>
    </source>
</evidence>
<protein>
    <submittedName>
        <fullName evidence="2">Uncharacterized protein</fullName>
    </submittedName>
</protein>
<organism evidence="2 3">
    <name type="scientific">Micromonospora rhizosphaerae</name>
    <dbReference type="NCBI Taxonomy" id="568872"/>
    <lineage>
        <taxon>Bacteria</taxon>
        <taxon>Bacillati</taxon>
        <taxon>Actinomycetota</taxon>
        <taxon>Actinomycetes</taxon>
        <taxon>Micromonosporales</taxon>
        <taxon>Micromonosporaceae</taxon>
        <taxon>Micromonospora</taxon>
    </lineage>
</organism>
<keyword evidence="3" id="KW-1185">Reference proteome</keyword>
<feature type="coiled-coil region" evidence="1">
    <location>
        <begin position="69"/>
        <end position="96"/>
    </location>
</feature>